<dbReference type="PANTHER" id="PTHR31259">
    <property type="entry name" value="ENDOSOME-ASSOCIATED TRAFFICKING REGULATOR 1"/>
    <property type="match status" value="1"/>
</dbReference>
<dbReference type="GO" id="GO:1903566">
    <property type="term" value="P:positive regulation of protein localization to cilium"/>
    <property type="evidence" value="ECO:0007669"/>
    <property type="project" value="TreeGrafter"/>
</dbReference>
<comment type="similarity">
    <text evidence="1">Belongs to the ENTR1 family.</text>
</comment>
<accession>A0A8C9ELS8</accession>
<evidence type="ECO:0000256" key="5">
    <source>
        <dbReference type="SAM" id="MobiDB-lite"/>
    </source>
</evidence>
<sequence length="407" mass="45650">MPCPECCRGAAGGVKAASGAYRSPPAGHTPVTQAEDRLHPPVCHPEIMPRPLSISESMERACAEQQSLEEDDDGDNDNEEFGYTCPLAHPPPPCMSLGDGDELGDAEFSFKPGHPCMVKDDGEKNRIYAKRLARHALELKENAQEFEEPFYKDSEISGSPFEEEDSSWTRTYHLPVHQRKHASRAANVSPCGSYDSYQHDTFSLWAQPSDPYLSSLEHTRGAEPHKWHEESIGDQEIPSLRVSYRELWEENNKLSRMVRSMQGSLESQVHSMRSLERRLKASLAKEERRAQGLQALNQQTERSLQLMTQRALEAENHVEKLKQEMLLLQGELESSKMKNESLRAGQSMDPEVVKHNVDFALKNLQKIIAGANWSIKQLVAGTESLNFVTEILKSTGKISDAGAEENQ</sequence>
<dbReference type="GO" id="GO:0045724">
    <property type="term" value="P:positive regulation of cilium assembly"/>
    <property type="evidence" value="ECO:0007669"/>
    <property type="project" value="TreeGrafter"/>
</dbReference>
<dbReference type="Proteomes" id="UP000694428">
    <property type="component" value="Unplaced"/>
</dbReference>
<feature type="compositionally biased region" description="Acidic residues" evidence="5">
    <location>
        <begin position="67"/>
        <end position="79"/>
    </location>
</feature>
<feature type="coiled-coil region" evidence="4">
    <location>
        <begin position="276"/>
        <end position="338"/>
    </location>
</feature>
<evidence type="ECO:0000256" key="1">
    <source>
        <dbReference type="ARBA" id="ARBA00007791"/>
    </source>
</evidence>
<feature type="region of interest" description="Disordered" evidence="5">
    <location>
        <begin position="58"/>
        <end position="79"/>
    </location>
</feature>
<dbReference type="GO" id="GO:0036064">
    <property type="term" value="C:ciliary basal body"/>
    <property type="evidence" value="ECO:0007669"/>
    <property type="project" value="TreeGrafter"/>
</dbReference>
<dbReference type="InterPro" id="IPR026757">
    <property type="entry name" value="ENTR1"/>
</dbReference>
<evidence type="ECO:0000256" key="3">
    <source>
        <dbReference type="ARBA" id="ARBA00023054"/>
    </source>
</evidence>
<reference evidence="6" key="1">
    <citation type="submission" date="2025-05" db="UniProtKB">
        <authorList>
            <consortium name="Ensembl"/>
        </authorList>
    </citation>
    <scope>IDENTIFICATION</scope>
</reference>
<dbReference type="Ensembl" id="ENSPSTT00000002713.1">
    <property type="protein sequence ID" value="ENSPSTP00000002585.1"/>
    <property type="gene ID" value="ENSPSTG00000001929.1"/>
</dbReference>
<dbReference type="GO" id="GO:0005813">
    <property type="term" value="C:centrosome"/>
    <property type="evidence" value="ECO:0007669"/>
    <property type="project" value="TreeGrafter"/>
</dbReference>
<keyword evidence="3 4" id="KW-0175">Coiled coil</keyword>
<dbReference type="GO" id="GO:0055037">
    <property type="term" value="C:recycling endosome"/>
    <property type="evidence" value="ECO:0007669"/>
    <property type="project" value="TreeGrafter"/>
</dbReference>
<keyword evidence="7" id="KW-1185">Reference proteome</keyword>
<organism evidence="6 7">
    <name type="scientific">Pavo cristatus</name>
    <name type="common">Indian peafowl</name>
    <name type="synonym">Blue peafowl</name>
    <dbReference type="NCBI Taxonomy" id="9049"/>
    <lineage>
        <taxon>Eukaryota</taxon>
        <taxon>Metazoa</taxon>
        <taxon>Chordata</taxon>
        <taxon>Craniata</taxon>
        <taxon>Vertebrata</taxon>
        <taxon>Euteleostomi</taxon>
        <taxon>Archelosauria</taxon>
        <taxon>Archosauria</taxon>
        <taxon>Dinosauria</taxon>
        <taxon>Saurischia</taxon>
        <taxon>Theropoda</taxon>
        <taxon>Coelurosauria</taxon>
        <taxon>Aves</taxon>
        <taxon>Neognathae</taxon>
        <taxon>Galloanserae</taxon>
        <taxon>Galliformes</taxon>
        <taxon>Phasianidae</taxon>
        <taxon>Phasianinae</taxon>
        <taxon>Pavo</taxon>
    </lineage>
</organism>
<evidence type="ECO:0000256" key="4">
    <source>
        <dbReference type="SAM" id="Coils"/>
    </source>
</evidence>
<evidence type="ECO:0000313" key="7">
    <source>
        <dbReference type="Proteomes" id="UP000694428"/>
    </source>
</evidence>
<dbReference type="GO" id="GO:0030496">
    <property type="term" value="C:midbody"/>
    <property type="evidence" value="ECO:0007669"/>
    <property type="project" value="TreeGrafter"/>
</dbReference>
<dbReference type="GO" id="GO:0032465">
    <property type="term" value="P:regulation of cytokinesis"/>
    <property type="evidence" value="ECO:0007669"/>
    <property type="project" value="TreeGrafter"/>
</dbReference>
<dbReference type="AlphaFoldDB" id="A0A8C9ELS8"/>
<evidence type="ECO:0000313" key="6">
    <source>
        <dbReference type="Ensembl" id="ENSPSTP00000002585.1"/>
    </source>
</evidence>
<dbReference type="Ensembl" id="ENSPSTT00000006264.1">
    <property type="protein sequence ID" value="ENSPSTP00000005971.1"/>
    <property type="gene ID" value="ENSPSTG00000004221.1"/>
</dbReference>
<dbReference type="PANTHER" id="PTHR31259:SF3">
    <property type="entry name" value="ENDOSOME-ASSOCIATED-TRAFFICKING REGULATOR 1"/>
    <property type="match status" value="1"/>
</dbReference>
<dbReference type="GO" id="GO:0005769">
    <property type="term" value="C:early endosome"/>
    <property type="evidence" value="ECO:0007669"/>
    <property type="project" value="TreeGrafter"/>
</dbReference>
<proteinExistence type="inferred from homology"/>
<name>A0A8C9ELS8_PAVCR</name>
<protein>
    <recommendedName>
        <fullName evidence="2">Endosome-associated-trafficking regulator 1</fullName>
    </recommendedName>
</protein>
<feature type="region of interest" description="Disordered" evidence="5">
    <location>
        <begin position="16"/>
        <end position="36"/>
    </location>
</feature>
<evidence type="ECO:0000256" key="2">
    <source>
        <dbReference type="ARBA" id="ARBA00016007"/>
    </source>
</evidence>